<keyword evidence="9" id="KW-1185">Reference proteome</keyword>
<feature type="transmembrane region" description="Helical" evidence="6">
    <location>
        <begin position="97"/>
        <end position="115"/>
    </location>
</feature>
<keyword evidence="5 6" id="KW-0472">Membrane</keyword>
<gene>
    <name evidence="8" type="ORF">GCM10009831_24770</name>
</gene>
<feature type="transmembrane region" description="Helical" evidence="6">
    <location>
        <begin position="136"/>
        <end position="156"/>
    </location>
</feature>
<organism evidence="8 9">
    <name type="scientific">Dietzia cercidiphylli</name>
    <dbReference type="NCBI Taxonomy" id="498199"/>
    <lineage>
        <taxon>Bacteria</taxon>
        <taxon>Bacillati</taxon>
        <taxon>Actinomycetota</taxon>
        <taxon>Actinomycetes</taxon>
        <taxon>Mycobacteriales</taxon>
        <taxon>Dietziaceae</taxon>
        <taxon>Dietzia</taxon>
    </lineage>
</organism>
<evidence type="ECO:0000256" key="6">
    <source>
        <dbReference type="SAM" id="Phobius"/>
    </source>
</evidence>
<accession>A0ABN2IY56</accession>
<dbReference type="PANTHER" id="PTHR38459">
    <property type="entry name" value="PROPHAGE BACTOPRENOL-LINKED GLUCOSE TRANSLOCASE HOMOLOG"/>
    <property type="match status" value="1"/>
</dbReference>
<proteinExistence type="inferred from homology"/>
<dbReference type="Pfam" id="PF04138">
    <property type="entry name" value="GtrA_DPMS_TM"/>
    <property type="match status" value="1"/>
</dbReference>
<evidence type="ECO:0000313" key="9">
    <source>
        <dbReference type="Proteomes" id="UP001500383"/>
    </source>
</evidence>
<dbReference type="EMBL" id="BAAAQG010000012">
    <property type="protein sequence ID" value="GAA1714125.1"/>
    <property type="molecule type" value="Genomic_DNA"/>
</dbReference>
<reference evidence="8 9" key="1">
    <citation type="journal article" date="2019" name="Int. J. Syst. Evol. Microbiol.">
        <title>The Global Catalogue of Microorganisms (GCM) 10K type strain sequencing project: providing services to taxonomists for standard genome sequencing and annotation.</title>
        <authorList>
            <consortium name="The Broad Institute Genomics Platform"/>
            <consortium name="The Broad Institute Genome Sequencing Center for Infectious Disease"/>
            <person name="Wu L."/>
            <person name="Ma J."/>
        </authorList>
    </citation>
    <scope>NUCLEOTIDE SEQUENCE [LARGE SCALE GENOMIC DNA]</scope>
    <source>
        <strain evidence="8 9">JCM 16002</strain>
    </source>
</reference>
<keyword evidence="4 6" id="KW-1133">Transmembrane helix</keyword>
<evidence type="ECO:0000256" key="5">
    <source>
        <dbReference type="ARBA" id="ARBA00023136"/>
    </source>
</evidence>
<evidence type="ECO:0000256" key="1">
    <source>
        <dbReference type="ARBA" id="ARBA00004141"/>
    </source>
</evidence>
<comment type="similarity">
    <text evidence="2">Belongs to the GtrA family.</text>
</comment>
<feature type="transmembrane region" description="Helical" evidence="6">
    <location>
        <begin position="162"/>
        <end position="184"/>
    </location>
</feature>
<evidence type="ECO:0000256" key="3">
    <source>
        <dbReference type="ARBA" id="ARBA00022692"/>
    </source>
</evidence>
<name>A0ABN2IY56_9ACTN</name>
<evidence type="ECO:0000313" key="8">
    <source>
        <dbReference type="EMBL" id="GAA1714125.1"/>
    </source>
</evidence>
<dbReference type="PANTHER" id="PTHR38459:SF6">
    <property type="entry name" value="ARABINOGALACTAN BIOSYNTHESIS RECRUITING PROTEIN RV3789"/>
    <property type="match status" value="1"/>
</dbReference>
<protein>
    <recommendedName>
        <fullName evidence="7">GtrA/DPMS transmembrane domain-containing protein</fullName>
    </recommendedName>
</protein>
<evidence type="ECO:0000256" key="4">
    <source>
        <dbReference type="ARBA" id="ARBA00022989"/>
    </source>
</evidence>
<sequence>MARPADEHKSSCRCSCGAAGTYAVLVSTPTGGADFPDDSVLDSLRGAVDPLEARHESDPARPTDLKTQVTRFFVTGVLSAVVDYGLLQLLMLFGLGYGPAKALSFVAGTLTAYSLNRRWTFQAEPSRARFVATMGLYALMFGVQWGLFMLLVPWFHGLGWSTFWATTIGYVIAQGVATVTNFIVQRTVIFRVR</sequence>
<feature type="domain" description="GtrA/DPMS transmembrane" evidence="7">
    <location>
        <begin position="71"/>
        <end position="190"/>
    </location>
</feature>
<feature type="transmembrane region" description="Helical" evidence="6">
    <location>
        <begin position="72"/>
        <end position="91"/>
    </location>
</feature>
<evidence type="ECO:0000256" key="2">
    <source>
        <dbReference type="ARBA" id="ARBA00009399"/>
    </source>
</evidence>
<keyword evidence="3 6" id="KW-0812">Transmembrane</keyword>
<dbReference type="InterPro" id="IPR007267">
    <property type="entry name" value="GtrA_DPMS_TM"/>
</dbReference>
<evidence type="ECO:0000259" key="7">
    <source>
        <dbReference type="Pfam" id="PF04138"/>
    </source>
</evidence>
<comment type="subcellular location">
    <subcellularLocation>
        <location evidence="1">Membrane</location>
        <topology evidence="1">Multi-pass membrane protein</topology>
    </subcellularLocation>
</comment>
<comment type="caution">
    <text evidence="8">The sequence shown here is derived from an EMBL/GenBank/DDBJ whole genome shotgun (WGS) entry which is preliminary data.</text>
</comment>
<dbReference type="InterPro" id="IPR051401">
    <property type="entry name" value="GtrA_CellWall_Glycosyl"/>
</dbReference>
<dbReference type="Proteomes" id="UP001500383">
    <property type="component" value="Unassembled WGS sequence"/>
</dbReference>